<accession>A0A161IJF0</accession>
<dbReference type="InterPro" id="IPR027417">
    <property type="entry name" value="P-loop_NTPase"/>
</dbReference>
<evidence type="ECO:0000256" key="4">
    <source>
        <dbReference type="HAMAP-Rule" id="MF_00636"/>
    </source>
</evidence>
<dbReference type="STRING" id="1300344.I598_0733"/>
<dbReference type="Pfam" id="PF03668">
    <property type="entry name" value="RapZ-like_N"/>
    <property type="match status" value="1"/>
</dbReference>
<sequence>MSEPSPITVPAGIPAIEAATPAPDRSDPEVLIITGMSGAGRSRAAGVLEDLDWFVVDNLPPLMIVPLVDLMTRAGSSVERLAVVVDVRGREYFSELSQALDHLQAGGASYRILFLDASDEVLVRRFESVRRPHPLQGDGRILDGIGTERRVLASLAERADVVIDTSVLSVHDLAKEVRDAIVGSAAHDALRVNVLAFGFKYGIPLDADHVVDVRFLANPYWITELRHLTGRDEAVRQYVLERPGALEFVDRYVAALEPVLAGYLAEEKRYVTIAVGCTGGKHRSVAIAGEIAERLRVAGQQVTVTARDLGKE</sequence>
<organism evidence="7 8">
    <name type="scientific">Isoptericola dokdonensis DS-3</name>
    <dbReference type="NCBI Taxonomy" id="1300344"/>
    <lineage>
        <taxon>Bacteria</taxon>
        <taxon>Bacillati</taxon>
        <taxon>Actinomycetota</taxon>
        <taxon>Actinomycetes</taxon>
        <taxon>Micrococcales</taxon>
        <taxon>Promicromonosporaceae</taxon>
        <taxon>Isoptericola</taxon>
    </lineage>
</organism>
<dbReference type="RefSeq" id="WP_068201361.1">
    <property type="nucleotide sequence ID" value="NZ_CP014209.1"/>
</dbReference>
<keyword evidence="8" id="KW-1185">Reference proteome</keyword>
<dbReference type="NCBIfam" id="NF003828">
    <property type="entry name" value="PRK05416.1"/>
    <property type="match status" value="1"/>
</dbReference>
<dbReference type="PANTHER" id="PTHR30448">
    <property type="entry name" value="RNASE ADAPTER PROTEIN RAPZ"/>
    <property type="match status" value="1"/>
</dbReference>
<feature type="domain" description="RapZ C-terminal" evidence="6">
    <location>
        <begin position="191"/>
        <end position="309"/>
    </location>
</feature>
<dbReference type="InterPro" id="IPR005337">
    <property type="entry name" value="RapZ-like"/>
</dbReference>
<evidence type="ECO:0000256" key="1">
    <source>
        <dbReference type="ARBA" id="ARBA00022741"/>
    </source>
</evidence>
<dbReference type="Proteomes" id="UP000076794">
    <property type="component" value="Chromosome"/>
</dbReference>
<dbReference type="HAMAP" id="MF_00636">
    <property type="entry name" value="RapZ_like"/>
    <property type="match status" value="1"/>
</dbReference>
<dbReference type="InterPro" id="IPR053931">
    <property type="entry name" value="RapZ_C"/>
</dbReference>
<dbReference type="GO" id="GO:0005525">
    <property type="term" value="F:GTP binding"/>
    <property type="evidence" value="ECO:0007669"/>
    <property type="project" value="UniProtKB-UniRule"/>
</dbReference>
<dbReference type="KEGG" id="ido:I598_0733"/>
<evidence type="ECO:0000256" key="2">
    <source>
        <dbReference type="ARBA" id="ARBA00022840"/>
    </source>
</evidence>
<dbReference type="PANTHER" id="PTHR30448:SF0">
    <property type="entry name" value="RNASE ADAPTER PROTEIN RAPZ"/>
    <property type="match status" value="1"/>
</dbReference>
<proteinExistence type="inferred from homology"/>
<dbReference type="AlphaFoldDB" id="A0A161IJF0"/>
<evidence type="ECO:0000313" key="8">
    <source>
        <dbReference type="Proteomes" id="UP000076794"/>
    </source>
</evidence>
<evidence type="ECO:0000313" key="7">
    <source>
        <dbReference type="EMBL" id="ANC30310.1"/>
    </source>
</evidence>
<dbReference type="GO" id="GO:0005524">
    <property type="term" value="F:ATP binding"/>
    <property type="evidence" value="ECO:0007669"/>
    <property type="project" value="UniProtKB-UniRule"/>
</dbReference>
<feature type="domain" description="RapZ-like N-terminal" evidence="5">
    <location>
        <begin position="29"/>
        <end position="183"/>
    </location>
</feature>
<feature type="binding site" evidence="4">
    <location>
        <begin position="86"/>
        <end position="89"/>
    </location>
    <ligand>
        <name>GTP</name>
        <dbReference type="ChEBI" id="CHEBI:37565"/>
    </ligand>
</feature>
<keyword evidence="2 4" id="KW-0067">ATP-binding</keyword>
<dbReference type="PATRIC" id="fig|1300344.3.peg.737"/>
<keyword evidence="3 4" id="KW-0342">GTP-binding</keyword>
<evidence type="ECO:0000259" key="5">
    <source>
        <dbReference type="Pfam" id="PF03668"/>
    </source>
</evidence>
<keyword evidence="1 4" id="KW-0547">Nucleotide-binding</keyword>
<feature type="binding site" evidence="4">
    <location>
        <begin position="35"/>
        <end position="42"/>
    </location>
    <ligand>
        <name>ATP</name>
        <dbReference type="ChEBI" id="CHEBI:30616"/>
    </ligand>
</feature>
<dbReference type="PIRSF" id="PIRSF005052">
    <property type="entry name" value="P-loopkin"/>
    <property type="match status" value="1"/>
</dbReference>
<evidence type="ECO:0000259" key="6">
    <source>
        <dbReference type="Pfam" id="PF22740"/>
    </source>
</evidence>
<dbReference type="Gene3D" id="3.40.50.300">
    <property type="entry name" value="P-loop containing nucleotide triphosphate hydrolases"/>
    <property type="match status" value="1"/>
</dbReference>
<evidence type="ECO:0000256" key="3">
    <source>
        <dbReference type="ARBA" id="ARBA00023134"/>
    </source>
</evidence>
<reference evidence="7 8" key="1">
    <citation type="submission" date="2016-01" db="EMBL/GenBank/DDBJ databases">
        <title>Complete genome sequence of a soil Actinobacterium, Isoptericola dokdonensis DS-3.</title>
        <authorList>
            <person name="Kwon S.-K."/>
            <person name="Kim J.F."/>
        </authorList>
    </citation>
    <scope>NUCLEOTIDE SEQUENCE [LARGE SCALE GENOMIC DNA]</scope>
    <source>
        <strain evidence="7 8">DS-3</strain>
    </source>
</reference>
<dbReference type="Pfam" id="PF22740">
    <property type="entry name" value="PapZ_C"/>
    <property type="match status" value="1"/>
</dbReference>
<dbReference type="SUPFAM" id="SSF52540">
    <property type="entry name" value="P-loop containing nucleoside triphosphate hydrolases"/>
    <property type="match status" value="1"/>
</dbReference>
<protein>
    <submittedName>
        <fullName evidence="7">GlmZ(SRNA)-inactivating NTPase</fullName>
    </submittedName>
</protein>
<dbReference type="InterPro" id="IPR053930">
    <property type="entry name" value="RapZ-like_N"/>
</dbReference>
<gene>
    <name evidence="7" type="ORF">I598_0733</name>
</gene>
<name>A0A161IJF0_9MICO</name>
<dbReference type="OrthoDB" id="9784461at2"/>
<dbReference type="EMBL" id="CP014209">
    <property type="protein sequence ID" value="ANC30310.1"/>
    <property type="molecule type" value="Genomic_DNA"/>
</dbReference>